<sequence length="84" mass="9570">MSNLTDIRYVKDLQNNLRILDSPQGKEVMIFLESIGGWTPNIFDTLETNEVIARDANRRLIGTIKTLMTLPPEAIVQLAKQKEE</sequence>
<evidence type="ECO:0000313" key="2">
    <source>
        <dbReference type="EMBL" id="QJA80221.1"/>
    </source>
</evidence>
<accession>A0A6M3KF28</accession>
<dbReference type="EMBL" id="MT142412">
    <property type="protein sequence ID" value="QJA80221.1"/>
    <property type="molecule type" value="Genomic_DNA"/>
</dbReference>
<evidence type="ECO:0000313" key="1">
    <source>
        <dbReference type="EMBL" id="QJA60701.1"/>
    </source>
</evidence>
<organism evidence="2">
    <name type="scientific">viral metagenome</name>
    <dbReference type="NCBI Taxonomy" id="1070528"/>
    <lineage>
        <taxon>unclassified sequences</taxon>
        <taxon>metagenomes</taxon>
        <taxon>organismal metagenomes</taxon>
    </lineage>
</organism>
<proteinExistence type="predicted"/>
<dbReference type="EMBL" id="MT141418">
    <property type="protein sequence ID" value="QJA60701.1"/>
    <property type="molecule type" value="Genomic_DNA"/>
</dbReference>
<protein>
    <submittedName>
        <fullName evidence="2">Uncharacterized protein</fullName>
    </submittedName>
</protein>
<dbReference type="AlphaFoldDB" id="A0A6M3KF28"/>
<gene>
    <name evidence="2" type="ORF">MM415A00760_0009</name>
    <name evidence="1" type="ORF">MM415B01067_0002</name>
</gene>
<reference evidence="2" key="1">
    <citation type="submission" date="2020-03" db="EMBL/GenBank/DDBJ databases">
        <title>The deep terrestrial virosphere.</title>
        <authorList>
            <person name="Holmfeldt K."/>
            <person name="Nilsson E."/>
            <person name="Simone D."/>
            <person name="Lopez-Fernandez M."/>
            <person name="Wu X."/>
            <person name="de Brujin I."/>
            <person name="Lundin D."/>
            <person name="Andersson A."/>
            <person name="Bertilsson S."/>
            <person name="Dopson M."/>
        </authorList>
    </citation>
    <scope>NUCLEOTIDE SEQUENCE</scope>
    <source>
        <strain evidence="2">MM415A00760</strain>
        <strain evidence="1">MM415B01067</strain>
    </source>
</reference>
<name>A0A6M3KF28_9ZZZZ</name>